<keyword evidence="1" id="KW-0732">Signal</keyword>
<dbReference type="NCBIfam" id="TIGR03519">
    <property type="entry name" value="T9SS_PorP_fam"/>
    <property type="match status" value="1"/>
</dbReference>
<reference evidence="2 3" key="1">
    <citation type="submission" date="2016-04" db="EMBL/GenBank/DDBJ databases">
        <authorList>
            <person name="Chen L."/>
            <person name="Zhuang W."/>
            <person name="Wang G."/>
        </authorList>
    </citation>
    <scope>NUCLEOTIDE SEQUENCE [LARGE SCALE GENOMIC DNA]</scope>
    <source>
        <strain evidence="3">GR20</strain>
    </source>
</reference>
<comment type="caution">
    <text evidence="2">The sequence shown here is derived from an EMBL/GenBank/DDBJ whole genome shotgun (WGS) entry which is preliminary data.</text>
</comment>
<evidence type="ECO:0000313" key="3">
    <source>
        <dbReference type="Proteomes" id="UP000192277"/>
    </source>
</evidence>
<sequence length="345" mass="38296">MKKIFLLLTGLYICLAGFAQQRSSYTQYILNNYILNPALTGIENYTDVKMSARDQWVGLNGAPRTAYLTVHGPIGKKDYRTTATSFEVPGENPRGSSYWESYNAPEPHHGIGMSIINDRTGNFNRFSADVSYAYHLGLSARTSLAMGFAGGISSIGLNTNGKAFFGSDPSDPSVGGAVATNLRKIKPDLAAGLWLYSADYFVGLSGQQIIPQKLAFVDDATFKTNGKLIPHVFLTAGYRFLLDEDFNLLPSVMVKYINGAFKNNYQAEFNAKLQYRDVIWIGASYRQFDGYAAMLGFNVANTFNVGYAYDYTKTDLHTFTKGTHELMIGFLINNRYGDTCPRNVW</sequence>
<protein>
    <recommendedName>
        <fullName evidence="4">Type IX secretion system membrane protein PorP/SprF</fullName>
    </recommendedName>
</protein>
<dbReference type="RefSeq" id="WP_014219430.1">
    <property type="nucleotide sequence ID" value="NZ_LWBO01000007.1"/>
</dbReference>
<dbReference type="Pfam" id="PF11751">
    <property type="entry name" value="PorP_SprF"/>
    <property type="match status" value="1"/>
</dbReference>
<name>A0ABX3NZL9_9BACT</name>
<dbReference type="EMBL" id="LWBO01000007">
    <property type="protein sequence ID" value="OQP50108.1"/>
    <property type="molecule type" value="Genomic_DNA"/>
</dbReference>
<evidence type="ECO:0000256" key="1">
    <source>
        <dbReference type="SAM" id="SignalP"/>
    </source>
</evidence>
<dbReference type="InterPro" id="IPR019861">
    <property type="entry name" value="PorP/SprF_Bacteroidetes"/>
</dbReference>
<organism evidence="2 3">
    <name type="scientific">Niastella koreensis</name>
    <dbReference type="NCBI Taxonomy" id="354356"/>
    <lineage>
        <taxon>Bacteria</taxon>
        <taxon>Pseudomonadati</taxon>
        <taxon>Bacteroidota</taxon>
        <taxon>Chitinophagia</taxon>
        <taxon>Chitinophagales</taxon>
        <taxon>Chitinophagaceae</taxon>
        <taxon>Niastella</taxon>
    </lineage>
</organism>
<keyword evidence="3" id="KW-1185">Reference proteome</keyword>
<evidence type="ECO:0008006" key="4">
    <source>
        <dbReference type="Google" id="ProtNLM"/>
    </source>
</evidence>
<proteinExistence type="predicted"/>
<feature type="signal peptide" evidence="1">
    <location>
        <begin position="1"/>
        <end position="21"/>
    </location>
</feature>
<feature type="chain" id="PRO_5047269521" description="Type IX secretion system membrane protein PorP/SprF" evidence="1">
    <location>
        <begin position="22"/>
        <end position="345"/>
    </location>
</feature>
<accession>A0ABX3NZL9</accession>
<evidence type="ECO:0000313" key="2">
    <source>
        <dbReference type="EMBL" id="OQP50108.1"/>
    </source>
</evidence>
<gene>
    <name evidence="2" type="ORF">A4D02_27120</name>
</gene>
<dbReference type="Proteomes" id="UP000192277">
    <property type="component" value="Unassembled WGS sequence"/>
</dbReference>